<proteinExistence type="predicted"/>
<evidence type="ECO:0000313" key="2">
    <source>
        <dbReference type="Proteomes" id="UP000789920"/>
    </source>
</evidence>
<feature type="non-terminal residue" evidence="1">
    <location>
        <position position="45"/>
    </location>
</feature>
<protein>
    <submittedName>
        <fullName evidence="1">36578_t:CDS:1</fullName>
    </submittedName>
</protein>
<dbReference type="EMBL" id="CAJVQC010134296">
    <property type="protein sequence ID" value="CAG8842464.1"/>
    <property type="molecule type" value="Genomic_DNA"/>
</dbReference>
<organism evidence="1 2">
    <name type="scientific">Racocetra persica</name>
    <dbReference type="NCBI Taxonomy" id="160502"/>
    <lineage>
        <taxon>Eukaryota</taxon>
        <taxon>Fungi</taxon>
        <taxon>Fungi incertae sedis</taxon>
        <taxon>Mucoromycota</taxon>
        <taxon>Glomeromycotina</taxon>
        <taxon>Glomeromycetes</taxon>
        <taxon>Diversisporales</taxon>
        <taxon>Gigasporaceae</taxon>
        <taxon>Racocetra</taxon>
    </lineage>
</organism>
<accession>A0ACA9SLK7</accession>
<sequence>NNQSITEVYCDVTYKTAKERFELYELISTFEGSGYLLVYLILDTT</sequence>
<feature type="non-terminal residue" evidence="1">
    <location>
        <position position="1"/>
    </location>
</feature>
<name>A0ACA9SLK7_9GLOM</name>
<dbReference type="Proteomes" id="UP000789920">
    <property type="component" value="Unassembled WGS sequence"/>
</dbReference>
<evidence type="ECO:0000313" key="1">
    <source>
        <dbReference type="EMBL" id="CAG8842464.1"/>
    </source>
</evidence>
<comment type="caution">
    <text evidence="1">The sequence shown here is derived from an EMBL/GenBank/DDBJ whole genome shotgun (WGS) entry which is preliminary data.</text>
</comment>
<gene>
    <name evidence="1" type="ORF">RPERSI_LOCUS32331</name>
</gene>
<keyword evidence="2" id="KW-1185">Reference proteome</keyword>
<reference evidence="1" key="1">
    <citation type="submission" date="2021-06" db="EMBL/GenBank/DDBJ databases">
        <authorList>
            <person name="Kallberg Y."/>
            <person name="Tangrot J."/>
            <person name="Rosling A."/>
        </authorList>
    </citation>
    <scope>NUCLEOTIDE SEQUENCE</scope>
    <source>
        <strain evidence="1">MA461A</strain>
    </source>
</reference>